<sequence length="538" mass="61416">MRQDHGKHDWPWWKSEIITKWANNFLRFIIQNAFESAIFNSEKDKALTWFLKQKDRLSALHPDMYDSMINMKVLRKCGGELEHAIRFRCVEPCSTEDYINAMEDIITRTRIGKPWTRVPMESKMVSKPSREDKSPERPALKCHKCVSTSHLANTCTKKAKINEVQVIEKAQCTEEKEESDLDSAVSEGTPVEDYCIENITAFFEVTEVHTHLPQYSEDCHNLINIQDARMCTTKPARGAFCTCVGKDYIQAILPGWKSNILPIEGVQFSSASNTMYPLGILDTNLVFPHPEGSIIMKSEIVVMDNCMSQHIIIGNDYLNIYGIDINNHKDRYFTIGENKIQIFAFSNMPKKISVISSIKDTYKEEFVSNPLVEAQINPSLSPKVRHDLIDVLYTYKNAFASDNEPLGAIKGHEVDITLNIDRPYPPVIRTPAYPASARAREALEKHIQELIQLGVLRKVGHNEEAEVTTPVLIAWHNDKSRMVGDFRALNTSTVPDRYPIPRIQEILTQLSKVKYITPMDALKGFHQNFLMPKNSEIT</sequence>
<dbReference type="Proteomes" id="UP000765509">
    <property type="component" value="Unassembled WGS sequence"/>
</dbReference>
<dbReference type="InterPro" id="IPR050951">
    <property type="entry name" value="Retrovirus_Pol_polyprotein"/>
</dbReference>
<dbReference type="Gene3D" id="3.10.10.10">
    <property type="entry name" value="HIV Type 1 Reverse Transcriptase, subunit A, domain 1"/>
    <property type="match status" value="1"/>
</dbReference>
<name>A0A9Q3FTC9_9BASI</name>
<protein>
    <recommendedName>
        <fullName evidence="3">Reverse transcriptase domain-containing protein</fullName>
    </recommendedName>
</protein>
<gene>
    <name evidence="1" type="ORF">O181_085568</name>
</gene>
<proteinExistence type="predicted"/>
<dbReference type="PANTHER" id="PTHR37984:SF5">
    <property type="entry name" value="PROTEIN NYNRIN-LIKE"/>
    <property type="match status" value="1"/>
</dbReference>
<organism evidence="1 2">
    <name type="scientific">Austropuccinia psidii MF-1</name>
    <dbReference type="NCBI Taxonomy" id="1389203"/>
    <lineage>
        <taxon>Eukaryota</taxon>
        <taxon>Fungi</taxon>
        <taxon>Dikarya</taxon>
        <taxon>Basidiomycota</taxon>
        <taxon>Pucciniomycotina</taxon>
        <taxon>Pucciniomycetes</taxon>
        <taxon>Pucciniales</taxon>
        <taxon>Sphaerophragmiaceae</taxon>
        <taxon>Austropuccinia</taxon>
    </lineage>
</organism>
<dbReference type="SUPFAM" id="SSF56672">
    <property type="entry name" value="DNA/RNA polymerases"/>
    <property type="match status" value="1"/>
</dbReference>
<reference evidence="1" key="1">
    <citation type="submission" date="2021-03" db="EMBL/GenBank/DDBJ databases">
        <title>Draft genome sequence of rust myrtle Austropuccinia psidii MF-1, a brazilian biotype.</title>
        <authorList>
            <person name="Quecine M.C."/>
            <person name="Pachon D.M.R."/>
            <person name="Bonatelli M.L."/>
            <person name="Correr F.H."/>
            <person name="Franceschini L.M."/>
            <person name="Leite T.F."/>
            <person name="Margarido G.R.A."/>
            <person name="Almeida C.A."/>
            <person name="Ferrarezi J.A."/>
            <person name="Labate C.A."/>
        </authorList>
    </citation>
    <scope>NUCLEOTIDE SEQUENCE</scope>
    <source>
        <strain evidence="1">MF-1</strain>
    </source>
</reference>
<dbReference type="InterPro" id="IPR043502">
    <property type="entry name" value="DNA/RNA_pol_sf"/>
</dbReference>
<evidence type="ECO:0000313" key="2">
    <source>
        <dbReference type="Proteomes" id="UP000765509"/>
    </source>
</evidence>
<evidence type="ECO:0008006" key="3">
    <source>
        <dbReference type="Google" id="ProtNLM"/>
    </source>
</evidence>
<dbReference type="Gene3D" id="3.30.70.270">
    <property type="match status" value="1"/>
</dbReference>
<comment type="caution">
    <text evidence="1">The sequence shown here is derived from an EMBL/GenBank/DDBJ whole genome shotgun (WGS) entry which is preliminary data.</text>
</comment>
<dbReference type="PANTHER" id="PTHR37984">
    <property type="entry name" value="PROTEIN CBG26694"/>
    <property type="match status" value="1"/>
</dbReference>
<dbReference type="InterPro" id="IPR043128">
    <property type="entry name" value="Rev_trsase/Diguanyl_cyclase"/>
</dbReference>
<accession>A0A9Q3FTC9</accession>
<keyword evidence="2" id="KW-1185">Reference proteome</keyword>
<dbReference type="EMBL" id="AVOT02050814">
    <property type="protein sequence ID" value="MBW0545853.1"/>
    <property type="molecule type" value="Genomic_DNA"/>
</dbReference>
<dbReference type="AlphaFoldDB" id="A0A9Q3FTC9"/>
<evidence type="ECO:0000313" key="1">
    <source>
        <dbReference type="EMBL" id="MBW0545853.1"/>
    </source>
</evidence>
<dbReference type="OrthoDB" id="428895at2759"/>